<sequence length="410" mass="45630">MLCRLLDDKLVDPNMWIKEDMRDDRQLRTDPWTVYWQPLLSRLIDARNFECAQVLLDRGARVDVCEWEAESTYVNSPEDNDDPAYAFELWDEYNSFPGKTSLHTLVLALKPDSLGTRRPPPARGLSLLKRMAALAKERGCLEWTATVPEAALLPSRLYARTQQCELSPFLLACSSLQPVLVDAFIEAGACVKGGVLKKESPVSLSTLCLRRYPDSPTEEMGQSCVEVLRRLAHNGVDLDPQVEGMSQQVAALPLFVALCKGSEKLVDFLVKEGGLTITDSYRGFSPVLMCIQHRRWSLAAVLLDEHNLDPNREDREVEEFGLGLDFVFGDAPRGSAVNRSRNPPQSPPRDEAGEQETTRVVQTLIEVGARTDLLSAALKLRGRRILPAGFPLATDGDQEESEQGKDEPGP</sequence>
<dbReference type="PhylomeDB" id="A0A0G4FWU9"/>
<dbReference type="InterPro" id="IPR036770">
    <property type="entry name" value="Ankyrin_rpt-contain_sf"/>
</dbReference>
<feature type="region of interest" description="Disordered" evidence="1">
    <location>
        <begin position="388"/>
        <end position="410"/>
    </location>
</feature>
<gene>
    <name evidence="2" type="ORF">Cvel_19181</name>
</gene>
<dbReference type="InterPro" id="IPR002110">
    <property type="entry name" value="Ankyrin_rpt"/>
</dbReference>
<dbReference type="SMART" id="SM00248">
    <property type="entry name" value="ANK"/>
    <property type="match status" value="4"/>
</dbReference>
<evidence type="ECO:0000313" key="2">
    <source>
        <dbReference type="EMBL" id="CEM19760.1"/>
    </source>
</evidence>
<reference evidence="2" key="1">
    <citation type="submission" date="2014-11" db="EMBL/GenBank/DDBJ databases">
        <authorList>
            <person name="Otto D Thomas"/>
            <person name="Naeem Raeece"/>
        </authorList>
    </citation>
    <scope>NUCLEOTIDE SEQUENCE</scope>
</reference>
<accession>A0A0G4FWU9</accession>
<dbReference type="VEuPathDB" id="CryptoDB:Cvel_19181"/>
<protein>
    <submittedName>
        <fullName evidence="2">Uncharacterized protein</fullName>
    </submittedName>
</protein>
<dbReference type="AlphaFoldDB" id="A0A0G4FWU9"/>
<name>A0A0G4FWU9_9ALVE</name>
<dbReference type="Gene3D" id="1.25.40.20">
    <property type="entry name" value="Ankyrin repeat-containing domain"/>
    <property type="match status" value="1"/>
</dbReference>
<organism evidence="2">
    <name type="scientific">Chromera velia CCMP2878</name>
    <dbReference type="NCBI Taxonomy" id="1169474"/>
    <lineage>
        <taxon>Eukaryota</taxon>
        <taxon>Sar</taxon>
        <taxon>Alveolata</taxon>
        <taxon>Colpodellida</taxon>
        <taxon>Chromeraceae</taxon>
        <taxon>Chromera</taxon>
    </lineage>
</organism>
<dbReference type="SUPFAM" id="SSF48403">
    <property type="entry name" value="Ankyrin repeat"/>
    <property type="match status" value="1"/>
</dbReference>
<proteinExistence type="predicted"/>
<evidence type="ECO:0000256" key="1">
    <source>
        <dbReference type="SAM" id="MobiDB-lite"/>
    </source>
</evidence>
<dbReference type="EMBL" id="CDMZ01000701">
    <property type="protein sequence ID" value="CEM19760.1"/>
    <property type="molecule type" value="Genomic_DNA"/>
</dbReference>
<feature type="region of interest" description="Disordered" evidence="1">
    <location>
        <begin position="333"/>
        <end position="357"/>
    </location>
</feature>